<dbReference type="OrthoDB" id="8948150at2759"/>
<dbReference type="GO" id="GO:0005634">
    <property type="term" value="C:nucleus"/>
    <property type="evidence" value="ECO:0007669"/>
    <property type="project" value="InterPro"/>
</dbReference>
<evidence type="ECO:0000256" key="1">
    <source>
        <dbReference type="ARBA" id="ARBA00022723"/>
    </source>
</evidence>
<dbReference type="GO" id="GO:0008270">
    <property type="term" value="F:zinc ion binding"/>
    <property type="evidence" value="ECO:0007669"/>
    <property type="project" value="UniProtKB-UniRule"/>
</dbReference>
<dbReference type="PANTHER" id="PTHR46600:SF11">
    <property type="entry name" value="THAP DOMAIN-CONTAINING PROTEIN 10"/>
    <property type="match status" value="1"/>
</dbReference>
<dbReference type="InterPro" id="IPR026516">
    <property type="entry name" value="THAP1/10"/>
</dbReference>
<dbReference type="Gene3D" id="3.40.1800.20">
    <property type="match status" value="1"/>
</dbReference>
<evidence type="ECO:0000313" key="9">
    <source>
        <dbReference type="EMBL" id="KAJ6637190.1"/>
    </source>
</evidence>
<accession>A0A9Q0MU90</accession>
<dbReference type="Proteomes" id="UP001151699">
    <property type="component" value="Chromosome X"/>
</dbReference>
<evidence type="ECO:0000259" key="8">
    <source>
        <dbReference type="PROSITE" id="PS51915"/>
    </source>
</evidence>
<keyword evidence="10" id="KW-1185">Reference proteome</keyword>
<evidence type="ECO:0000256" key="6">
    <source>
        <dbReference type="PROSITE-ProRule" id="PRU01263"/>
    </source>
</evidence>
<organism evidence="9 10">
    <name type="scientific">Pseudolycoriella hygida</name>
    <dbReference type="NCBI Taxonomy" id="35572"/>
    <lineage>
        <taxon>Eukaryota</taxon>
        <taxon>Metazoa</taxon>
        <taxon>Ecdysozoa</taxon>
        <taxon>Arthropoda</taxon>
        <taxon>Hexapoda</taxon>
        <taxon>Insecta</taxon>
        <taxon>Pterygota</taxon>
        <taxon>Neoptera</taxon>
        <taxon>Endopterygota</taxon>
        <taxon>Diptera</taxon>
        <taxon>Nematocera</taxon>
        <taxon>Sciaroidea</taxon>
        <taxon>Sciaridae</taxon>
        <taxon>Pseudolycoriella</taxon>
    </lineage>
</organism>
<evidence type="ECO:0000256" key="5">
    <source>
        <dbReference type="PROSITE-ProRule" id="PRU00309"/>
    </source>
</evidence>
<dbReference type="SMART" id="SM00868">
    <property type="entry name" value="zf-AD"/>
    <property type="match status" value="1"/>
</dbReference>
<keyword evidence="1 6" id="KW-0479">Metal-binding</keyword>
<evidence type="ECO:0000256" key="3">
    <source>
        <dbReference type="ARBA" id="ARBA00022833"/>
    </source>
</evidence>
<name>A0A9Q0MU90_9DIPT</name>
<dbReference type="GO" id="GO:0043565">
    <property type="term" value="F:sequence-specific DNA binding"/>
    <property type="evidence" value="ECO:0007669"/>
    <property type="project" value="InterPro"/>
</dbReference>
<evidence type="ECO:0000313" key="10">
    <source>
        <dbReference type="Proteomes" id="UP001151699"/>
    </source>
</evidence>
<dbReference type="AlphaFoldDB" id="A0A9Q0MU90"/>
<feature type="domain" description="ZAD" evidence="8">
    <location>
        <begin position="218"/>
        <end position="294"/>
    </location>
</feature>
<protein>
    <recommendedName>
        <fullName evidence="11">THAP-type domain-containing protein</fullName>
    </recommendedName>
</protein>
<feature type="binding site" evidence="6">
    <location>
        <position position="223"/>
    </location>
    <ligand>
        <name>Zn(2+)</name>
        <dbReference type="ChEBI" id="CHEBI:29105"/>
    </ligand>
</feature>
<dbReference type="SUPFAM" id="SSF57716">
    <property type="entry name" value="Glucocorticoid receptor-like (DNA-binding domain)"/>
    <property type="match status" value="2"/>
</dbReference>
<dbReference type="PANTHER" id="PTHR46600">
    <property type="entry name" value="THAP DOMAIN-CONTAINING"/>
    <property type="match status" value="1"/>
</dbReference>
<evidence type="ECO:0000259" key="7">
    <source>
        <dbReference type="PROSITE" id="PS50950"/>
    </source>
</evidence>
<feature type="binding site" evidence="6">
    <location>
        <position position="271"/>
    </location>
    <ligand>
        <name>Zn(2+)</name>
        <dbReference type="ChEBI" id="CHEBI:29105"/>
    </ligand>
</feature>
<evidence type="ECO:0000256" key="2">
    <source>
        <dbReference type="ARBA" id="ARBA00022771"/>
    </source>
</evidence>
<evidence type="ECO:0008006" key="11">
    <source>
        <dbReference type="Google" id="ProtNLM"/>
    </source>
</evidence>
<dbReference type="Pfam" id="PF07776">
    <property type="entry name" value="zf-AD"/>
    <property type="match status" value="1"/>
</dbReference>
<feature type="domain" description="THAP-type" evidence="7">
    <location>
        <begin position="1"/>
        <end position="85"/>
    </location>
</feature>
<keyword evidence="4 5" id="KW-0238">DNA-binding</keyword>
<gene>
    <name evidence="9" type="ORF">Bhyg_09918</name>
</gene>
<dbReference type="InterPro" id="IPR012934">
    <property type="entry name" value="Znf_AD"/>
</dbReference>
<dbReference type="InterPro" id="IPR006612">
    <property type="entry name" value="THAP_Znf"/>
</dbReference>
<sequence>MSKRCCAKNCFNSLLSNKKVEYFGIPRHEGFARAWCVAASREDLLEKPLNNIIKYHLCSDHFTDDCFKDPTERKLLKKTSRPVNVPLPTIFKNNIDQFLHKNNGDKYSSSNSILNNGDTLSQLSSTGGELESVDSIQILDDDCMYLSKAQEYDIDGMEAYCLPTNAEGPIQIYRNNDVEFMMEERLEEDEQSDDIYDEFKEDVKDDICDAATKEECENICRLCAEMVPNGDDMVDLFMTSTMLSSLDFVNKLLPKQIHRDDGLPQRICVPCLGKLEVFSHTLALFTAAQEKFQE</sequence>
<dbReference type="Pfam" id="PF05485">
    <property type="entry name" value="THAP"/>
    <property type="match status" value="1"/>
</dbReference>
<proteinExistence type="predicted"/>
<comment type="caution">
    <text evidence="9">The sequence shown here is derived from an EMBL/GenBank/DDBJ whole genome shotgun (WGS) entry which is preliminary data.</text>
</comment>
<reference evidence="9" key="1">
    <citation type="submission" date="2022-07" db="EMBL/GenBank/DDBJ databases">
        <authorList>
            <person name="Trinca V."/>
            <person name="Uliana J.V.C."/>
            <person name="Torres T.T."/>
            <person name="Ward R.J."/>
            <person name="Monesi N."/>
        </authorList>
    </citation>
    <scope>NUCLEOTIDE SEQUENCE</scope>
    <source>
        <strain evidence="9">HSMRA1968</strain>
        <tissue evidence="9">Whole embryos</tissue>
    </source>
</reference>
<keyword evidence="3 6" id="KW-0862">Zinc</keyword>
<dbReference type="PROSITE" id="PS50950">
    <property type="entry name" value="ZF_THAP"/>
    <property type="match status" value="1"/>
</dbReference>
<dbReference type="EMBL" id="WJQU01000003">
    <property type="protein sequence ID" value="KAJ6637190.1"/>
    <property type="molecule type" value="Genomic_DNA"/>
</dbReference>
<feature type="binding site" evidence="6">
    <location>
        <position position="268"/>
    </location>
    <ligand>
        <name>Zn(2+)</name>
        <dbReference type="ChEBI" id="CHEBI:29105"/>
    </ligand>
</feature>
<dbReference type="PROSITE" id="PS51915">
    <property type="entry name" value="ZAD"/>
    <property type="match status" value="1"/>
</dbReference>
<evidence type="ECO:0000256" key="4">
    <source>
        <dbReference type="ARBA" id="ARBA00023125"/>
    </source>
</evidence>
<feature type="binding site" evidence="6">
    <location>
        <position position="220"/>
    </location>
    <ligand>
        <name>Zn(2+)</name>
        <dbReference type="ChEBI" id="CHEBI:29105"/>
    </ligand>
</feature>
<dbReference type="SMART" id="SM00980">
    <property type="entry name" value="THAP"/>
    <property type="match status" value="1"/>
</dbReference>
<keyword evidence="2 5" id="KW-0863">Zinc-finger</keyword>